<feature type="domain" description="Histidine kinase" evidence="15">
    <location>
        <begin position="461"/>
        <end position="654"/>
    </location>
</feature>
<dbReference type="SUPFAM" id="SSF55785">
    <property type="entry name" value="PYP-like sensor domain (PAS domain)"/>
    <property type="match status" value="1"/>
</dbReference>
<dbReference type="GO" id="GO:0005886">
    <property type="term" value="C:plasma membrane"/>
    <property type="evidence" value="ECO:0007669"/>
    <property type="project" value="UniProtKB-SubCell"/>
</dbReference>
<evidence type="ECO:0000313" key="17">
    <source>
        <dbReference type="EMBL" id="HGG92862.1"/>
    </source>
</evidence>
<keyword evidence="6" id="KW-0808">Transferase</keyword>
<proteinExistence type="predicted"/>
<dbReference type="SUPFAM" id="SSF55874">
    <property type="entry name" value="ATPase domain of HSP90 chaperone/DNA topoisomerase II/histidine kinase"/>
    <property type="match status" value="1"/>
</dbReference>
<dbReference type="InterPro" id="IPR000700">
    <property type="entry name" value="PAS-assoc_C"/>
</dbReference>
<dbReference type="Gene3D" id="3.30.450.20">
    <property type="entry name" value="PAS domain"/>
    <property type="match status" value="2"/>
</dbReference>
<dbReference type="PROSITE" id="PS50109">
    <property type="entry name" value="HIS_KIN"/>
    <property type="match status" value="1"/>
</dbReference>
<dbReference type="Pfam" id="PF08448">
    <property type="entry name" value="PAS_4"/>
    <property type="match status" value="1"/>
</dbReference>
<dbReference type="InterPro" id="IPR033479">
    <property type="entry name" value="dCache_1"/>
</dbReference>
<dbReference type="InterPro" id="IPR011495">
    <property type="entry name" value="Sig_transdc_His_kin_sub2_dim/P"/>
</dbReference>
<dbReference type="GO" id="GO:0004673">
    <property type="term" value="F:protein histidine kinase activity"/>
    <property type="evidence" value="ECO:0007669"/>
    <property type="project" value="UniProtKB-EC"/>
</dbReference>
<dbReference type="InterPro" id="IPR003594">
    <property type="entry name" value="HATPase_dom"/>
</dbReference>
<evidence type="ECO:0000256" key="4">
    <source>
        <dbReference type="ARBA" id="ARBA00022475"/>
    </source>
</evidence>
<dbReference type="EC" id="2.7.13.3" evidence="3"/>
<feature type="domain" description="PAC" evidence="16">
    <location>
        <begin position="397"/>
        <end position="450"/>
    </location>
</feature>
<evidence type="ECO:0000259" key="16">
    <source>
        <dbReference type="PROSITE" id="PS50113"/>
    </source>
</evidence>
<keyword evidence="5" id="KW-0597">Phosphoprotein</keyword>
<feature type="transmembrane region" description="Helical" evidence="14">
    <location>
        <begin position="292"/>
        <end position="313"/>
    </location>
</feature>
<evidence type="ECO:0000256" key="6">
    <source>
        <dbReference type="ARBA" id="ARBA00022679"/>
    </source>
</evidence>
<keyword evidence="4" id="KW-1003">Cell membrane</keyword>
<evidence type="ECO:0000256" key="3">
    <source>
        <dbReference type="ARBA" id="ARBA00012438"/>
    </source>
</evidence>
<dbReference type="Pfam" id="PF02743">
    <property type="entry name" value="dCache_1"/>
    <property type="match status" value="1"/>
</dbReference>
<evidence type="ECO:0000259" key="15">
    <source>
        <dbReference type="PROSITE" id="PS50109"/>
    </source>
</evidence>
<evidence type="ECO:0000256" key="7">
    <source>
        <dbReference type="ARBA" id="ARBA00022692"/>
    </source>
</evidence>
<evidence type="ECO:0000256" key="14">
    <source>
        <dbReference type="SAM" id="Phobius"/>
    </source>
</evidence>
<evidence type="ECO:0000256" key="9">
    <source>
        <dbReference type="ARBA" id="ARBA00022777"/>
    </source>
</evidence>
<protein>
    <recommendedName>
        <fullName evidence="3">histidine kinase</fullName>
        <ecNumber evidence="3">2.7.13.3</ecNumber>
    </recommendedName>
</protein>
<keyword evidence="12" id="KW-0843">Virulence</keyword>
<dbReference type="PANTHER" id="PTHR41523:SF8">
    <property type="entry name" value="ETHYLENE RESPONSE SENSOR PROTEIN"/>
    <property type="match status" value="1"/>
</dbReference>
<dbReference type="GO" id="GO:0005524">
    <property type="term" value="F:ATP binding"/>
    <property type="evidence" value="ECO:0007669"/>
    <property type="project" value="UniProtKB-KW"/>
</dbReference>
<comment type="caution">
    <text evidence="17">The sequence shown here is derived from an EMBL/GenBank/DDBJ whole genome shotgun (WGS) entry which is preliminary data.</text>
</comment>
<dbReference type="Pfam" id="PF07568">
    <property type="entry name" value="HisKA_2"/>
    <property type="match status" value="1"/>
</dbReference>
<keyword evidence="9" id="KW-0418">Kinase</keyword>
<keyword evidence="10" id="KW-0067">ATP-binding</keyword>
<organism evidence="17">
    <name type="scientific">Fundidesulfovibrio putealis</name>
    <dbReference type="NCBI Taxonomy" id="270496"/>
    <lineage>
        <taxon>Bacteria</taxon>
        <taxon>Pseudomonadati</taxon>
        <taxon>Thermodesulfobacteriota</taxon>
        <taxon>Desulfovibrionia</taxon>
        <taxon>Desulfovibrionales</taxon>
        <taxon>Desulfovibrionaceae</taxon>
        <taxon>Fundidesulfovibrio</taxon>
    </lineage>
</organism>
<dbReference type="InterPro" id="IPR036890">
    <property type="entry name" value="HATPase_C_sf"/>
</dbReference>
<reference evidence="17" key="1">
    <citation type="journal article" date="2020" name="mSystems">
        <title>Genome- and Community-Level Interaction Insights into Carbon Utilization and Element Cycling Functions of Hydrothermarchaeota in Hydrothermal Sediment.</title>
        <authorList>
            <person name="Zhou Z."/>
            <person name="Liu Y."/>
            <person name="Xu W."/>
            <person name="Pan J."/>
            <person name="Luo Z.H."/>
            <person name="Li M."/>
        </authorList>
    </citation>
    <scope>NUCLEOTIDE SEQUENCE [LARGE SCALE GENOMIC DNA]</scope>
    <source>
        <strain evidence="17">SpSt-413</strain>
    </source>
</reference>
<dbReference type="InterPro" id="IPR013656">
    <property type="entry name" value="PAS_4"/>
</dbReference>
<dbReference type="PROSITE" id="PS50113">
    <property type="entry name" value="PAC"/>
    <property type="match status" value="1"/>
</dbReference>
<dbReference type="InterPro" id="IPR000014">
    <property type="entry name" value="PAS"/>
</dbReference>
<gene>
    <name evidence="17" type="ORF">ENR59_07910</name>
</gene>
<keyword evidence="8" id="KW-0547">Nucleotide-binding</keyword>
<evidence type="ECO:0000256" key="2">
    <source>
        <dbReference type="ARBA" id="ARBA00004651"/>
    </source>
</evidence>
<dbReference type="NCBIfam" id="TIGR00229">
    <property type="entry name" value="sensory_box"/>
    <property type="match status" value="1"/>
</dbReference>
<dbReference type="CDD" id="cd12914">
    <property type="entry name" value="PDC1_DGC_like"/>
    <property type="match status" value="1"/>
</dbReference>
<dbReference type="Pfam" id="PF02518">
    <property type="entry name" value="HATPase_c"/>
    <property type="match status" value="1"/>
</dbReference>
<accession>A0A7C4AHG0</accession>
<keyword evidence="7 14" id="KW-0812">Transmembrane</keyword>
<evidence type="ECO:0000256" key="13">
    <source>
        <dbReference type="ARBA" id="ARBA00023136"/>
    </source>
</evidence>
<dbReference type="InterPro" id="IPR005467">
    <property type="entry name" value="His_kinase_dom"/>
</dbReference>
<dbReference type="InterPro" id="IPR035965">
    <property type="entry name" value="PAS-like_dom_sf"/>
</dbReference>
<dbReference type="SMART" id="SM00387">
    <property type="entry name" value="HATPase_c"/>
    <property type="match status" value="1"/>
</dbReference>
<comment type="subcellular location">
    <subcellularLocation>
        <location evidence="2">Cell membrane</location>
        <topology evidence="2">Multi-pass membrane protein</topology>
    </subcellularLocation>
</comment>
<feature type="transmembrane region" description="Helical" evidence="14">
    <location>
        <begin position="20"/>
        <end position="40"/>
    </location>
</feature>
<evidence type="ECO:0000256" key="5">
    <source>
        <dbReference type="ARBA" id="ARBA00022553"/>
    </source>
</evidence>
<keyword evidence="13 14" id="KW-0472">Membrane</keyword>
<dbReference type="AlphaFoldDB" id="A0A7C4AHG0"/>
<dbReference type="EMBL" id="DSRP01000546">
    <property type="protein sequence ID" value="HGG92862.1"/>
    <property type="molecule type" value="Genomic_DNA"/>
</dbReference>
<dbReference type="CDD" id="cd00130">
    <property type="entry name" value="PAS"/>
    <property type="match status" value="1"/>
</dbReference>
<dbReference type="CDD" id="cd12915">
    <property type="entry name" value="PDC2_DGC_like"/>
    <property type="match status" value="1"/>
</dbReference>
<evidence type="ECO:0000256" key="8">
    <source>
        <dbReference type="ARBA" id="ARBA00022741"/>
    </source>
</evidence>
<sequence>MPDTAPPRVPTLSSTAFRYMHLIGFGAVAVLVCLLAFTLLMHRQDELESAATTRALLARVADARLSSSLKRVDNILDHVVSTSVRVPDIAQAELRLHDPAMYMLPELVALVVTDAAGIVRATTNPALHLMDMSARSFFTVQLQPQSRGFFLSEPFASRTGGMIIVASRPIILDDGRFAGVAAAGLRTTFFENALSSITPPAHGRVALLGEDRLLRLRVPDMDGVAPSVIPDTIEGISRHFSGRTKESDIEAVGLFSGSDRLITLRTLEFPDTLAVVVSQGADAVLEGWRHNAALISTLGILASLLILCLAYLARQVVRRAAETDARQRKRDTLFAGLLRNLPVECWARNRDGQVIFQNDACMRFWGDLHDKPFDQKDIPQETLAAWASANRRALSGETFSHQVEHVLPSGERRLFEAHLGPMRDDAEVTGILGVNLDVTDKRRAEEGLRASLAEKEVLLKEIHHRVKNNLQVILSLINLQANASGEDADHPVLRRTSTRIFSMALIHEQLYQSSDLTAVDMAGYIPLLAERVAKAYSMRSAEPELIMDLEGQDLRLSIEKAIPLGLILNELLSNAFKHALPQGGLGRVRVDASRADGRVSVEVSDDGPGMPEGFDPDATESLGMQLITSLTRQIGGQMTWWNDRGAHFRVTFPG</sequence>
<evidence type="ECO:0000256" key="11">
    <source>
        <dbReference type="ARBA" id="ARBA00022989"/>
    </source>
</evidence>
<evidence type="ECO:0000256" key="10">
    <source>
        <dbReference type="ARBA" id="ARBA00022840"/>
    </source>
</evidence>
<name>A0A7C4AHG0_9BACT</name>
<comment type="catalytic activity">
    <reaction evidence="1">
        <text>ATP + protein L-histidine = ADP + protein N-phospho-L-histidine.</text>
        <dbReference type="EC" id="2.7.13.3"/>
    </reaction>
</comment>
<dbReference type="PANTHER" id="PTHR41523">
    <property type="entry name" value="TWO-COMPONENT SYSTEM SENSOR PROTEIN"/>
    <property type="match status" value="1"/>
</dbReference>
<evidence type="ECO:0000256" key="12">
    <source>
        <dbReference type="ARBA" id="ARBA00023026"/>
    </source>
</evidence>
<dbReference type="Gene3D" id="3.30.565.10">
    <property type="entry name" value="Histidine kinase-like ATPase, C-terminal domain"/>
    <property type="match status" value="1"/>
</dbReference>
<keyword evidence="11 14" id="KW-1133">Transmembrane helix</keyword>
<evidence type="ECO:0000256" key="1">
    <source>
        <dbReference type="ARBA" id="ARBA00000085"/>
    </source>
</evidence>